<dbReference type="Pfam" id="PF01594">
    <property type="entry name" value="AI-2E_transport"/>
    <property type="match status" value="1"/>
</dbReference>
<proteinExistence type="inferred from homology"/>
<evidence type="ECO:0000256" key="3">
    <source>
        <dbReference type="ARBA" id="ARBA00022448"/>
    </source>
</evidence>
<evidence type="ECO:0000256" key="2">
    <source>
        <dbReference type="ARBA" id="ARBA00009773"/>
    </source>
</evidence>
<accession>A0A7W3JRC6</accession>
<evidence type="ECO:0000256" key="5">
    <source>
        <dbReference type="ARBA" id="ARBA00022692"/>
    </source>
</evidence>
<dbReference type="PANTHER" id="PTHR21716">
    <property type="entry name" value="TRANSMEMBRANE PROTEIN"/>
    <property type="match status" value="1"/>
</dbReference>
<dbReference type="PANTHER" id="PTHR21716:SF53">
    <property type="entry name" value="PERMEASE PERM-RELATED"/>
    <property type="match status" value="1"/>
</dbReference>
<comment type="subcellular location">
    <subcellularLocation>
        <location evidence="1">Cell membrane</location>
        <topology evidence="1">Multi-pass membrane protein</topology>
    </subcellularLocation>
</comment>
<feature type="transmembrane region" description="Helical" evidence="8">
    <location>
        <begin position="27"/>
        <end position="47"/>
    </location>
</feature>
<feature type="transmembrane region" description="Helical" evidence="8">
    <location>
        <begin position="255"/>
        <end position="277"/>
    </location>
</feature>
<dbReference type="RefSeq" id="WP_167045004.1">
    <property type="nucleotide sequence ID" value="NZ_JAAOZB010000001.1"/>
</dbReference>
<keyword evidence="4" id="KW-1003">Cell membrane</keyword>
<feature type="transmembrane region" description="Helical" evidence="8">
    <location>
        <begin position="83"/>
        <end position="108"/>
    </location>
</feature>
<evidence type="ECO:0000256" key="4">
    <source>
        <dbReference type="ARBA" id="ARBA00022475"/>
    </source>
</evidence>
<evidence type="ECO:0000256" key="1">
    <source>
        <dbReference type="ARBA" id="ARBA00004651"/>
    </source>
</evidence>
<keyword evidence="6 8" id="KW-1133">Transmembrane helix</keyword>
<keyword evidence="3" id="KW-0813">Transport</keyword>
<protein>
    <submittedName>
        <fullName evidence="9">Putative PurR-regulated permease PerM</fullName>
    </submittedName>
</protein>
<name>A0A7W3JRC6_9MICO</name>
<sequence length="367" mass="39087">MTDGTETSVTPESAETPARSAVLRNPFAFGFFVTLGGLVAIVLGLAVTNLTTILIYIAFAMFAALGLDPIVRALERRKVPRTWSIVIVYIGFAAVLAGVLLIVLPTVIRQVTQFVNNVPTYFNEFMRSDVYAYINANFGDAAGDIVKQLQDFIVNPSNIAAIGGGVLQFGVSLATGVSGLVIVLVLSLYFLASLPMVKRSFYSLTPARNRSGVADLTEQITDSIGGYLMGMVVLAFFNSMFTLVLFLILGLPFPALMAVIAFCITIIPLVGPVLFWIIGSLVALLGDPVGALIFSASYLAYMQVEAYFLTPKVMNRTISIPGSLVVIGALVGGTLLGLLGALVAIPVTASLLLILKQVVIPKQDQKI</sequence>
<feature type="transmembrane region" description="Helical" evidence="8">
    <location>
        <begin position="166"/>
        <end position="192"/>
    </location>
</feature>
<organism evidence="9 10">
    <name type="scientific">Microbacterium halimionae</name>
    <dbReference type="NCBI Taxonomy" id="1526413"/>
    <lineage>
        <taxon>Bacteria</taxon>
        <taxon>Bacillati</taxon>
        <taxon>Actinomycetota</taxon>
        <taxon>Actinomycetes</taxon>
        <taxon>Micrococcales</taxon>
        <taxon>Microbacteriaceae</taxon>
        <taxon>Microbacterium</taxon>
    </lineage>
</organism>
<dbReference type="EMBL" id="JACGWY010000008">
    <property type="protein sequence ID" value="MBA8817615.1"/>
    <property type="molecule type" value="Genomic_DNA"/>
</dbReference>
<dbReference type="GO" id="GO:0005886">
    <property type="term" value="C:plasma membrane"/>
    <property type="evidence" value="ECO:0007669"/>
    <property type="project" value="UniProtKB-SubCell"/>
</dbReference>
<dbReference type="InterPro" id="IPR002549">
    <property type="entry name" value="AI-2E-like"/>
</dbReference>
<evidence type="ECO:0000256" key="6">
    <source>
        <dbReference type="ARBA" id="ARBA00022989"/>
    </source>
</evidence>
<evidence type="ECO:0000256" key="8">
    <source>
        <dbReference type="SAM" id="Phobius"/>
    </source>
</evidence>
<comment type="similarity">
    <text evidence="2">Belongs to the autoinducer-2 exporter (AI-2E) (TC 2.A.86) family.</text>
</comment>
<feature type="transmembrane region" description="Helical" evidence="8">
    <location>
        <begin position="227"/>
        <end position="249"/>
    </location>
</feature>
<feature type="transmembrane region" description="Helical" evidence="8">
    <location>
        <begin position="53"/>
        <end position="71"/>
    </location>
</feature>
<keyword evidence="5 8" id="KW-0812">Transmembrane</keyword>
<dbReference type="AlphaFoldDB" id="A0A7W3JRC6"/>
<reference evidence="9 10" key="1">
    <citation type="submission" date="2020-07" db="EMBL/GenBank/DDBJ databases">
        <title>Sequencing the genomes of 1000 actinobacteria strains.</title>
        <authorList>
            <person name="Klenk H.-P."/>
        </authorList>
    </citation>
    <scope>NUCLEOTIDE SEQUENCE [LARGE SCALE GENOMIC DNA]</scope>
    <source>
        <strain evidence="9 10">DSM 27576</strain>
    </source>
</reference>
<evidence type="ECO:0000313" key="10">
    <source>
        <dbReference type="Proteomes" id="UP000526083"/>
    </source>
</evidence>
<evidence type="ECO:0000313" key="9">
    <source>
        <dbReference type="EMBL" id="MBA8817615.1"/>
    </source>
</evidence>
<gene>
    <name evidence="9" type="ORF">FHX48_002720</name>
</gene>
<keyword evidence="10" id="KW-1185">Reference proteome</keyword>
<keyword evidence="7 8" id="KW-0472">Membrane</keyword>
<comment type="caution">
    <text evidence="9">The sequence shown here is derived from an EMBL/GenBank/DDBJ whole genome shotgun (WGS) entry which is preliminary data.</text>
</comment>
<dbReference type="Proteomes" id="UP000526083">
    <property type="component" value="Unassembled WGS sequence"/>
</dbReference>
<feature type="transmembrane region" description="Helical" evidence="8">
    <location>
        <begin position="284"/>
        <end position="304"/>
    </location>
</feature>
<feature type="transmembrane region" description="Helical" evidence="8">
    <location>
        <begin position="324"/>
        <end position="355"/>
    </location>
</feature>
<evidence type="ECO:0000256" key="7">
    <source>
        <dbReference type="ARBA" id="ARBA00023136"/>
    </source>
</evidence>